<reference evidence="2" key="1">
    <citation type="submission" date="2017-10" db="EMBL/GenBank/DDBJ databases">
        <title>Rapid genome shrinkage in a self-fertile nematode reveals novel sperm competition proteins.</title>
        <authorList>
            <person name="Yin D."/>
            <person name="Schwarz E.M."/>
            <person name="Thomas C.G."/>
            <person name="Felde R.L."/>
            <person name="Korf I.F."/>
            <person name="Cutter A.D."/>
            <person name="Schartner C.M."/>
            <person name="Ralston E.J."/>
            <person name="Meyer B.J."/>
            <person name="Haag E.S."/>
        </authorList>
    </citation>
    <scope>NUCLEOTIDE SEQUENCE [LARGE SCALE GENOMIC DNA]</scope>
    <source>
        <strain evidence="2">JU1422</strain>
    </source>
</reference>
<keyword evidence="2" id="KW-1185">Reference proteome</keyword>
<accession>A0A2G5SEC4</accession>
<evidence type="ECO:0000313" key="2">
    <source>
        <dbReference type="Proteomes" id="UP000230233"/>
    </source>
</evidence>
<sequence length="102" mass="11427">MCSPLQLGSDEEILVKIDEEALLGPPPEGPKQPKERIVAKKPTPKERIVAGKQAPKISGFRISKKKKETVKDFLDDAAEFDAQYKGHEKARKRTKNIEFVNA</sequence>
<gene>
    <name evidence="1" type="ORF">B9Z55_027870</name>
</gene>
<dbReference type="EMBL" id="PDUG01000014">
    <property type="protein sequence ID" value="PIC13221.1"/>
    <property type="molecule type" value="Genomic_DNA"/>
</dbReference>
<protein>
    <submittedName>
        <fullName evidence="1">Uncharacterized protein</fullName>
    </submittedName>
</protein>
<comment type="caution">
    <text evidence="1">The sequence shown here is derived from an EMBL/GenBank/DDBJ whole genome shotgun (WGS) entry which is preliminary data.</text>
</comment>
<evidence type="ECO:0000313" key="1">
    <source>
        <dbReference type="EMBL" id="PIC13221.1"/>
    </source>
</evidence>
<organism evidence="1 2">
    <name type="scientific">Caenorhabditis nigoni</name>
    <dbReference type="NCBI Taxonomy" id="1611254"/>
    <lineage>
        <taxon>Eukaryota</taxon>
        <taxon>Metazoa</taxon>
        <taxon>Ecdysozoa</taxon>
        <taxon>Nematoda</taxon>
        <taxon>Chromadorea</taxon>
        <taxon>Rhabditida</taxon>
        <taxon>Rhabditina</taxon>
        <taxon>Rhabditomorpha</taxon>
        <taxon>Rhabditoidea</taxon>
        <taxon>Rhabditidae</taxon>
        <taxon>Peloderinae</taxon>
        <taxon>Caenorhabditis</taxon>
    </lineage>
</organism>
<name>A0A2G5SEC4_9PELO</name>
<dbReference type="AlphaFoldDB" id="A0A2G5SEC4"/>
<proteinExistence type="predicted"/>
<dbReference type="Proteomes" id="UP000230233">
    <property type="component" value="Unassembled WGS sequence"/>
</dbReference>